<feature type="region of interest" description="Disordered" evidence="1">
    <location>
        <begin position="103"/>
        <end position="155"/>
    </location>
</feature>
<reference evidence="2 3" key="1">
    <citation type="submission" date="2023-10" db="EMBL/GenBank/DDBJ databases">
        <title>Genome-Wide Identification Analysis in wild type Solanum Pinnatisectum Reveals Some Genes Defensing Phytophthora Infestans.</title>
        <authorList>
            <person name="Sun C."/>
        </authorList>
    </citation>
    <scope>NUCLEOTIDE SEQUENCE [LARGE SCALE GENOMIC DNA]</scope>
    <source>
        <strain evidence="2">LQN</strain>
        <tissue evidence="2">Leaf</tissue>
    </source>
</reference>
<protein>
    <recommendedName>
        <fullName evidence="4">Gag-pol polyprotein</fullName>
    </recommendedName>
</protein>
<evidence type="ECO:0000313" key="3">
    <source>
        <dbReference type="Proteomes" id="UP001311915"/>
    </source>
</evidence>
<feature type="compositionally biased region" description="Polar residues" evidence="1">
    <location>
        <begin position="141"/>
        <end position="154"/>
    </location>
</feature>
<evidence type="ECO:0000256" key="1">
    <source>
        <dbReference type="SAM" id="MobiDB-lite"/>
    </source>
</evidence>
<evidence type="ECO:0008006" key="4">
    <source>
        <dbReference type="Google" id="ProtNLM"/>
    </source>
</evidence>
<name>A0AAV9LB51_9SOLN</name>
<comment type="caution">
    <text evidence="2">The sequence shown here is derived from an EMBL/GenBank/DDBJ whole genome shotgun (WGS) entry which is preliminary data.</text>
</comment>
<accession>A0AAV9LB51</accession>
<dbReference type="AlphaFoldDB" id="A0AAV9LB51"/>
<feature type="region of interest" description="Disordered" evidence="1">
    <location>
        <begin position="1"/>
        <end position="25"/>
    </location>
</feature>
<evidence type="ECO:0000313" key="2">
    <source>
        <dbReference type="EMBL" id="KAK4722522.1"/>
    </source>
</evidence>
<dbReference type="Pfam" id="PF08284">
    <property type="entry name" value="RVP_2"/>
    <property type="match status" value="1"/>
</dbReference>
<dbReference type="EMBL" id="JAWPEI010000007">
    <property type="protein sequence ID" value="KAK4722522.1"/>
    <property type="molecule type" value="Genomic_DNA"/>
</dbReference>
<organism evidence="2 3">
    <name type="scientific">Solanum pinnatisectum</name>
    <name type="common">tansyleaf nightshade</name>
    <dbReference type="NCBI Taxonomy" id="50273"/>
    <lineage>
        <taxon>Eukaryota</taxon>
        <taxon>Viridiplantae</taxon>
        <taxon>Streptophyta</taxon>
        <taxon>Embryophyta</taxon>
        <taxon>Tracheophyta</taxon>
        <taxon>Spermatophyta</taxon>
        <taxon>Magnoliopsida</taxon>
        <taxon>eudicotyledons</taxon>
        <taxon>Gunneridae</taxon>
        <taxon>Pentapetalae</taxon>
        <taxon>asterids</taxon>
        <taxon>lamiids</taxon>
        <taxon>Solanales</taxon>
        <taxon>Solanaceae</taxon>
        <taxon>Solanoideae</taxon>
        <taxon>Solaneae</taxon>
        <taxon>Solanum</taxon>
    </lineage>
</organism>
<feature type="compositionally biased region" description="Low complexity" evidence="1">
    <location>
        <begin position="117"/>
        <end position="129"/>
    </location>
</feature>
<feature type="compositionally biased region" description="Low complexity" evidence="1">
    <location>
        <begin position="9"/>
        <end position="19"/>
    </location>
</feature>
<gene>
    <name evidence="2" type="ORF">R3W88_012755</name>
</gene>
<proteinExistence type="predicted"/>
<keyword evidence="3" id="KW-1185">Reference proteome</keyword>
<sequence>MPPRRANDRNVNARNANTAPPVPDQEVSNAKFRNAIQMLAQSVANHNNQQALVPENANVGSGAARVQDFVRINPPEFLRSQVGEDPQNFIDEVKKIFEVMQQKSGGGNRSQGQKKFSAPAPSLASVPSSKFRQDQKGRASGSKSQESVSGTKTYPTCPKYGKNHPGECLVGKKGCFGCDQSDSPDVVIGILRVFDLDVYALLDLGATLSFVTPYIAVKFDVSPKNLLEPFLVSTPVGDQF</sequence>
<dbReference type="Proteomes" id="UP001311915">
    <property type="component" value="Unassembled WGS sequence"/>
</dbReference>